<dbReference type="EMBL" id="CP060122">
    <property type="protein sequence ID" value="QNG47400.1"/>
    <property type="molecule type" value="Genomic_DNA"/>
</dbReference>
<organism evidence="2 3">
    <name type="scientific">Sphingobium yanoikuyae</name>
    <name type="common">Sphingomonas yanoikuyae</name>
    <dbReference type="NCBI Taxonomy" id="13690"/>
    <lineage>
        <taxon>Bacteria</taxon>
        <taxon>Pseudomonadati</taxon>
        <taxon>Pseudomonadota</taxon>
        <taxon>Alphaproteobacteria</taxon>
        <taxon>Sphingomonadales</taxon>
        <taxon>Sphingomonadaceae</taxon>
        <taxon>Sphingobium</taxon>
    </lineage>
</organism>
<accession>A0A9X7UI96</accession>
<dbReference type="GO" id="GO:0043565">
    <property type="term" value="F:sequence-specific DNA binding"/>
    <property type="evidence" value="ECO:0007669"/>
    <property type="project" value="InterPro"/>
</dbReference>
<dbReference type="Gene3D" id="1.10.1750.10">
    <property type="match status" value="1"/>
</dbReference>
<evidence type="ECO:0000259" key="1">
    <source>
        <dbReference type="SMART" id="SM00760"/>
    </source>
</evidence>
<proteinExistence type="predicted"/>
<dbReference type="SMART" id="SM00760">
    <property type="entry name" value="Bac_DnaA_C"/>
    <property type="match status" value="1"/>
</dbReference>
<name>A0A9X7UI96_SPHYA</name>
<sequence length="113" mass="12790">MTAQIIDISGDLRFPAPIANIIADVAYQMHLPKDAVIGPGRTRPLVQARAAVVWLSRELIEASNGMLGRALGDRRHGVIETAYQTAARLRERDANFRRRTDQLRDHYRNLQED</sequence>
<protein>
    <recommendedName>
        <fullName evidence="1">Chromosomal replication initiator DnaA C-terminal domain-containing protein</fullName>
    </recommendedName>
</protein>
<dbReference type="GO" id="GO:0005524">
    <property type="term" value="F:ATP binding"/>
    <property type="evidence" value="ECO:0007669"/>
    <property type="project" value="InterPro"/>
</dbReference>
<dbReference type="Proteomes" id="UP000515377">
    <property type="component" value="Chromosome"/>
</dbReference>
<dbReference type="Pfam" id="PF08299">
    <property type="entry name" value="Bac_DnaA_C"/>
    <property type="match status" value="1"/>
</dbReference>
<dbReference type="SUPFAM" id="SSF48295">
    <property type="entry name" value="TrpR-like"/>
    <property type="match status" value="1"/>
</dbReference>
<dbReference type="GO" id="GO:0006275">
    <property type="term" value="P:regulation of DNA replication"/>
    <property type="evidence" value="ECO:0007669"/>
    <property type="project" value="InterPro"/>
</dbReference>
<dbReference type="InterPro" id="IPR013159">
    <property type="entry name" value="DnaA_C"/>
</dbReference>
<dbReference type="AlphaFoldDB" id="A0A9X7UI96"/>
<evidence type="ECO:0000313" key="2">
    <source>
        <dbReference type="EMBL" id="QNG47400.1"/>
    </source>
</evidence>
<feature type="domain" description="Chromosomal replication initiator DnaA C-terminal" evidence="1">
    <location>
        <begin position="17"/>
        <end position="86"/>
    </location>
</feature>
<evidence type="ECO:0000313" key="3">
    <source>
        <dbReference type="Proteomes" id="UP000515377"/>
    </source>
</evidence>
<gene>
    <name evidence="2" type="ORF">H3V42_07260</name>
</gene>
<reference evidence="2 3" key="1">
    <citation type="submission" date="2020-07" db="EMBL/GenBank/DDBJ databases">
        <title>Whole genome sequence of Sphingobium yanoikuyae A3.</title>
        <authorList>
            <person name="Han S.-S."/>
        </authorList>
    </citation>
    <scope>NUCLEOTIDE SEQUENCE [LARGE SCALE GENOMIC DNA]</scope>
    <source>
        <strain evidence="2 3">A3</strain>
    </source>
</reference>
<dbReference type="CDD" id="cd06571">
    <property type="entry name" value="Bac_DnaA_C"/>
    <property type="match status" value="1"/>
</dbReference>
<dbReference type="GO" id="GO:0006270">
    <property type="term" value="P:DNA replication initiation"/>
    <property type="evidence" value="ECO:0007669"/>
    <property type="project" value="InterPro"/>
</dbReference>
<dbReference type="InterPro" id="IPR010921">
    <property type="entry name" value="Trp_repressor/repl_initiator"/>
</dbReference>